<feature type="transmembrane region" description="Helical" evidence="9">
    <location>
        <begin position="93"/>
        <end position="113"/>
    </location>
</feature>
<feature type="transmembrane region" description="Helical" evidence="9">
    <location>
        <begin position="60"/>
        <end position="81"/>
    </location>
</feature>
<evidence type="ECO:0000256" key="2">
    <source>
        <dbReference type="ARBA" id="ARBA00009172"/>
    </source>
</evidence>
<evidence type="ECO:0000256" key="10">
    <source>
        <dbReference type="SAM" id="SignalP"/>
    </source>
</evidence>
<dbReference type="GO" id="GO:0016020">
    <property type="term" value="C:membrane"/>
    <property type="evidence" value="ECO:0007669"/>
    <property type="project" value="UniProtKB-SubCell"/>
</dbReference>
<reference evidence="11" key="1">
    <citation type="journal article" date="2014" name="PLoS ONE">
        <title>Transcriptome-Based Identification of ABC Transporters in the Western Tarnished Plant Bug Lygus hesperus.</title>
        <authorList>
            <person name="Hull J.J."/>
            <person name="Chaney K."/>
            <person name="Geib S.M."/>
            <person name="Fabrick J.A."/>
            <person name="Brent C.S."/>
            <person name="Walsh D."/>
            <person name="Lavine L.C."/>
        </authorList>
    </citation>
    <scope>NUCLEOTIDE SEQUENCE</scope>
</reference>
<comment type="similarity">
    <text evidence="2">Belongs to the unc-93 family.</text>
</comment>
<feature type="transmembrane region" description="Helical" evidence="9">
    <location>
        <begin position="28"/>
        <end position="48"/>
    </location>
</feature>
<dbReference type="PANTHER" id="PTHR23294:SF0">
    <property type="entry name" value="UNC93-LIKE PROTEIN MFSD11"/>
    <property type="match status" value="1"/>
</dbReference>
<evidence type="ECO:0000256" key="3">
    <source>
        <dbReference type="ARBA" id="ARBA00022692"/>
    </source>
</evidence>
<dbReference type="InterPro" id="IPR051617">
    <property type="entry name" value="UNC-93-like_regulator"/>
</dbReference>
<feature type="chain" id="PRO_5002071417" description="UNC93-like protein MFSD11" evidence="10">
    <location>
        <begin position="18"/>
        <end position="200"/>
    </location>
</feature>
<dbReference type="AlphaFoldDB" id="A0A0A9ZCR8"/>
<proteinExistence type="inferred from homology"/>
<comment type="subcellular location">
    <subcellularLocation>
        <location evidence="1">Membrane</location>
        <topology evidence="1">Multi-pass membrane protein</topology>
    </subcellularLocation>
</comment>
<reference evidence="11" key="2">
    <citation type="submission" date="2014-07" db="EMBL/GenBank/DDBJ databases">
        <authorList>
            <person name="Hull J."/>
        </authorList>
    </citation>
    <scope>NUCLEOTIDE SEQUENCE</scope>
</reference>
<evidence type="ECO:0000313" key="11">
    <source>
        <dbReference type="EMBL" id="JAG42249.1"/>
    </source>
</evidence>
<dbReference type="InterPro" id="IPR036259">
    <property type="entry name" value="MFS_trans_sf"/>
</dbReference>
<dbReference type="Pfam" id="PF05978">
    <property type="entry name" value="UNC-93"/>
    <property type="match status" value="1"/>
</dbReference>
<accession>A0A0A9ZCR8</accession>
<dbReference type="EMBL" id="GBHO01001355">
    <property type="protein sequence ID" value="JAG42249.1"/>
    <property type="molecule type" value="Transcribed_RNA"/>
</dbReference>
<evidence type="ECO:0000256" key="9">
    <source>
        <dbReference type="SAM" id="Phobius"/>
    </source>
</evidence>
<protein>
    <recommendedName>
        <fullName evidence="7">UNC93-like protein MFSD11</fullName>
    </recommendedName>
    <alternativeName>
        <fullName evidence="8">Major facilitator superfamily domain-containing protein 11</fullName>
    </alternativeName>
</protein>
<evidence type="ECO:0000256" key="1">
    <source>
        <dbReference type="ARBA" id="ARBA00004141"/>
    </source>
</evidence>
<keyword evidence="4 9" id="KW-1133">Transmembrane helix</keyword>
<sequence length="200" mass="22881">SMFIAGLFNTLFVIALSAERLPVTYLGTILNGVACALLWVGQGNYLVLNSDPDNTARHGSIFWAFYGLSLVSGNVYVSLVFREKNAIDFETRRNVMMVMIAITAISVFLLWYAEATTKKSPTTSQNWTFGIIPKNVQNFHVRKFPIFVASLFFQWKRRFILISRSKCHWIYESSRTESYSDGATCISDVWIWISCWECPQ</sequence>
<feature type="signal peptide" evidence="10">
    <location>
        <begin position="1"/>
        <end position="17"/>
    </location>
</feature>
<dbReference type="PANTHER" id="PTHR23294">
    <property type="entry name" value="ET TRANSLATION PRODUCT-RELATED"/>
    <property type="match status" value="1"/>
</dbReference>
<keyword evidence="6" id="KW-0325">Glycoprotein</keyword>
<organism evidence="11">
    <name type="scientific">Lygus hesperus</name>
    <name type="common">Western plant bug</name>
    <dbReference type="NCBI Taxonomy" id="30085"/>
    <lineage>
        <taxon>Eukaryota</taxon>
        <taxon>Metazoa</taxon>
        <taxon>Ecdysozoa</taxon>
        <taxon>Arthropoda</taxon>
        <taxon>Hexapoda</taxon>
        <taxon>Insecta</taxon>
        <taxon>Pterygota</taxon>
        <taxon>Neoptera</taxon>
        <taxon>Paraneoptera</taxon>
        <taxon>Hemiptera</taxon>
        <taxon>Heteroptera</taxon>
        <taxon>Panheteroptera</taxon>
        <taxon>Cimicomorpha</taxon>
        <taxon>Miridae</taxon>
        <taxon>Mirini</taxon>
        <taxon>Lygus</taxon>
    </lineage>
</organism>
<evidence type="ECO:0000256" key="6">
    <source>
        <dbReference type="ARBA" id="ARBA00023180"/>
    </source>
</evidence>
<evidence type="ECO:0000256" key="4">
    <source>
        <dbReference type="ARBA" id="ARBA00022989"/>
    </source>
</evidence>
<keyword evidence="3 9" id="KW-0812">Transmembrane</keyword>
<gene>
    <name evidence="11" type="primary">Mfsd11_0</name>
    <name evidence="11" type="ORF">CM83_12809</name>
</gene>
<evidence type="ECO:0000256" key="7">
    <source>
        <dbReference type="ARBA" id="ARBA00040302"/>
    </source>
</evidence>
<keyword evidence="10" id="KW-0732">Signal</keyword>
<dbReference type="SUPFAM" id="SSF103473">
    <property type="entry name" value="MFS general substrate transporter"/>
    <property type="match status" value="1"/>
</dbReference>
<dbReference type="Gene3D" id="1.20.1250.20">
    <property type="entry name" value="MFS general substrate transporter like domains"/>
    <property type="match status" value="1"/>
</dbReference>
<evidence type="ECO:0000256" key="8">
    <source>
        <dbReference type="ARBA" id="ARBA00041910"/>
    </source>
</evidence>
<dbReference type="InterPro" id="IPR010291">
    <property type="entry name" value="Ion_channel_UNC-93"/>
</dbReference>
<evidence type="ECO:0000256" key="5">
    <source>
        <dbReference type="ARBA" id="ARBA00023136"/>
    </source>
</evidence>
<feature type="non-terminal residue" evidence="11">
    <location>
        <position position="1"/>
    </location>
</feature>
<name>A0A0A9ZCR8_LYGHE</name>
<keyword evidence="5 9" id="KW-0472">Membrane</keyword>